<gene>
    <name evidence="2" type="ORF">AA0117_g8789</name>
</gene>
<dbReference type="Proteomes" id="UP000291422">
    <property type="component" value="Unassembled WGS sequence"/>
</dbReference>
<comment type="caution">
    <text evidence="2">The sequence shown here is derived from an EMBL/GenBank/DDBJ whole genome shotgun (WGS) entry which is preliminary data.</text>
</comment>
<feature type="region of interest" description="Disordered" evidence="1">
    <location>
        <begin position="58"/>
        <end position="104"/>
    </location>
</feature>
<feature type="compositionally biased region" description="Basic residues" evidence="1">
    <location>
        <begin position="10"/>
        <end position="19"/>
    </location>
</feature>
<dbReference type="VEuPathDB" id="FungiDB:CC77DRAFT_926508"/>
<dbReference type="EMBL" id="PDXD01000027">
    <property type="protein sequence ID" value="RYN72240.1"/>
    <property type="molecule type" value="Genomic_DNA"/>
</dbReference>
<feature type="region of interest" description="Disordered" evidence="1">
    <location>
        <begin position="1"/>
        <end position="43"/>
    </location>
</feature>
<protein>
    <recommendedName>
        <fullName evidence="4">Tachykinin family protein</fullName>
    </recommendedName>
</protein>
<evidence type="ECO:0000313" key="2">
    <source>
        <dbReference type="EMBL" id="RYN72240.1"/>
    </source>
</evidence>
<organism evidence="2 3">
    <name type="scientific">Alternaria alternata</name>
    <name type="common">Alternaria rot fungus</name>
    <name type="synonym">Torula alternata</name>
    <dbReference type="NCBI Taxonomy" id="5599"/>
    <lineage>
        <taxon>Eukaryota</taxon>
        <taxon>Fungi</taxon>
        <taxon>Dikarya</taxon>
        <taxon>Ascomycota</taxon>
        <taxon>Pezizomycotina</taxon>
        <taxon>Dothideomycetes</taxon>
        <taxon>Pleosporomycetidae</taxon>
        <taxon>Pleosporales</taxon>
        <taxon>Pleosporineae</taxon>
        <taxon>Pleosporaceae</taxon>
        <taxon>Alternaria</taxon>
        <taxon>Alternaria sect. Alternaria</taxon>
        <taxon>Alternaria alternata complex</taxon>
    </lineage>
</organism>
<reference evidence="3" key="1">
    <citation type="journal article" date="2019" name="bioRxiv">
        <title>Genomics, evolutionary history and diagnostics of the Alternaria alternata species group including apple and Asian pear pathotypes.</title>
        <authorList>
            <person name="Armitage A.D."/>
            <person name="Cockerton H.M."/>
            <person name="Sreenivasaprasad S."/>
            <person name="Woodhall J.W."/>
            <person name="Lane C.R."/>
            <person name="Harrison R.J."/>
            <person name="Clarkson J.P."/>
        </authorList>
    </citation>
    <scope>NUCLEOTIDE SEQUENCE [LARGE SCALE GENOMIC DNA]</scope>
    <source>
        <strain evidence="3">FERA 1177</strain>
    </source>
</reference>
<feature type="compositionally biased region" description="Polar residues" evidence="1">
    <location>
        <begin position="75"/>
        <end position="97"/>
    </location>
</feature>
<proteinExistence type="predicted"/>
<name>A0A4Q4N9T2_ALTAL</name>
<dbReference type="PANTHER" id="PTHR37540">
    <property type="entry name" value="TRANSCRIPTION FACTOR (ACR-2), PUTATIVE-RELATED-RELATED"/>
    <property type="match status" value="1"/>
</dbReference>
<evidence type="ECO:0008006" key="4">
    <source>
        <dbReference type="Google" id="ProtNLM"/>
    </source>
</evidence>
<sequence>MASSSDPKPTKKRPNRQRKPPLAPGPPLQFVVASHPDDFKTGGTMRRVRSHVMYTHREGLSPTETGGSREGSRTPVITTRTPSPGTGDSRNITQVDTPQAPVTGRRHDTVWEQDRYEFHTLSPSTHPVRVLAARIHSAIAEASAHSTPPVFEEVSGYPFPGVDALRREPFNELKRDWIRATTFYCYDQAWMQYVCGNHLSFLSHVHATLVYQDLDEGLLYDSDLTVYAKTRVLGLFRGRLNTDDTTIISILHMLISEIGSPDEDAFGVHQDGLVTCLRNQQDGLGANIATFMTLVMLTFAICRGQDVSAELTPRASSEAWLDHNNPISPLLAPQNHTPPSYRVYSAAATDIIWKMQRCTSTFLARWNHKGEPHMMSSGQLALCDTELQDIYSDLLLLPSAEDDHSLDWVYESCRIAALIYCRSIVHGATLVESANIMHAGISGSSTESGTLLSALHSALGKTKVQTCWGFELSGVFLWVALVGAAASRSPPHSSSEETLQASAWMRKCFALYAVRAAVSVPFDYADATIHALRTMLQVQRYIAIKTGLNLAH</sequence>
<accession>A0A4Q4N9T2</accession>
<dbReference type="AlphaFoldDB" id="A0A4Q4N9T2"/>
<evidence type="ECO:0000256" key="1">
    <source>
        <dbReference type="SAM" id="MobiDB-lite"/>
    </source>
</evidence>
<dbReference type="PANTHER" id="PTHR37540:SF5">
    <property type="entry name" value="TRANSCRIPTION FACTOR DOMAIN-CONTAINING PROTEIN"/>
    <property type="match status" value="1"/>
</dbReference>
<evidence type="ECO:0000313" key="3">
    <source>
        <dbReference type="Proteomes" id="UP000291422"/>
    </source>
</evidence>